<evidence type="ECO:0000256" key="4">
    <source>
        <dbReference type="ARBA" id="ARBA00016461"/>
    </source>
</evidence>
<name>A0ABV4P0J9_9GAMM</name>
<keyword evidence="8 12" id="KW-0812">Transmembrane</keyword>
<dbReference type="Pfam" id="PF04995">
    <property type="entry name" value="CcmD"/>
    <property type="match status" value="1"/>
</dbReference>
<evidence type="ECO:0000256" key="8">
    <source>
        <dbReference type="ARBA" id="ARBA00022692"/>
    </source>
</evidence>
<keyword evidence="10 12" id="KW-1133">Transmembrane helix</keyword>
<evidence type="ECO:0000256" key="2">
    <source>
        <dbReference type="ARBA" id="ARBA00004377"/>
    </source>
</evidence>
<evidence type="ECO:0000256" key="6">
    <source>
        <dbReference type="ARBA" id="ARBA00022475"/>
    </source>
</evidence>
<dbReference type="Proteomes" id="UP001569428">
    <property type="component" value="Unassembled WGS sequence"/>
</dbReference>
<evidence type="ECO:0000256" key="10">
    <source>
        <dbReference type="ARBA" id="ARBA00022989"/>
    </source>
</evidence>
<evidence type="ECO:0000256" key="3">
    <source>
        <dbReference type="ARBA" id="ARBA00008741"/>
    </source>
</evidence>
<keyword evidence="7 12" id="KW-0997">Cell inner membrane</keyword>
<sequence length="74" mass="8789">MQFQFSSFADFLVMDGHGVYVWVSYAITFAALAAMALYPWLTRRRLQRELQHQQRIAQRRRKVKEGRQVVEETA</sequence>
<dbReference type="PANTHER" id="PTHR37531">
    <property type="entry name" value="HEME EXPORTER PROTEIN D"/>
    <property type="match status" value="1"/>
</dbReference>
<dbReference type="PANTHER" id="PTHR37531:SF1">
    <property type="entry name" value="HEME EXPORTER PROTEIN D"/>
    <property type="match status" value="1"/>
</dbReference>
<reference evidence="13 14" key="1">
    <citation type="submission" date="2024-08" db="EMBL/GenBank/DDBJ databases">
        <authorList>
            <person name="Ishaq N."/>
        </authorList>
    </citation>
    <scope>NUCLEOTIDE SEQUENCE [LARGE SCALE GENOMIC DNA]</scope>
    <source>
        <strain evidence="13 14">DSM 18651</strain>
    </source>
</reference>
<feature type="transmembrane region" description="Helical" evidence="12">
    <location>
        <begin position="20"/>
        <end position="41"/>
    </location>
</feature>
<dbReference type="EMBL" id="JBGMEK010000026">
    <property type="protein sequence ID" value="MFA0811807.1"/>
    <property type="molecule type" value="Genomic_DNA"/>
</dbReference>
<evidence type="ECO:0000256" key="11">
    <source>
        <dbReference type="ARBA" id="ARBA00023136"/>
    </source>
</evidence>
<keyword evidence="6 12" id="KW-1003">Cell membrane</keyword>
<comment type="function">
    <text evidence="1 12">Required for the export of heme to the periplasm for the biogenesis of c-type cytochromes.</text>
</comment>
<keyword evidence="9 12" id="KW-0201">Cytochrome c-type biogenesis</keyword>
<evidence type="ECO:0000256" key="12">
    <source>
        <dbReference type="RuleBase" id="RU363101"/>
    </source>
</evidence>
<dbReference type="RefSeq" id="WP_371839409.1">
    <property type="nucleotide sequence ID" value="NZ_JBGMEK010000026.1"/>
</dbReference>
<evidence type="ECO:0000256" key="9">
    <source>
        <dbReference type="ARBA" id="ARBA00022748"/>
    </source>
</evidence>
<keyword evidence="11 12" id="KW-0472">Membrane</keyword>
<dbReference type="NCBIfam" id="TIGR03141">
    <property type="entry name" value="cytochro_ccmD"/>
    <property type="match status" value="1"/>
</dbReference>
<evidence type="ECO:0000313" key="13">
    <source>
        <dbReference type="EMBL" id="MFA0811807.1"/>
    </source>
</evidence>
<dbReference type="InterPro" id="IPR052075">
    <property type="entry name" value="Heme_exporter_D"/>
</dbReference>
<keyword evidence="5 12" id="KW-0813">Transport</keyword>
<protein>
    <recommendedName>
        <fullName evidence="4 12">Heme exporter protein D</fullName>
    </recommendedName>
</protein>
<gene>
    <name evidence="13" type="primary">ccmD</name>
    <name evidence="13" type="ORF">ACCI49_12855</name>
</gene>
<evidence type="ECO:0000256" key="7">
    <source>
        <dbReference type="ARBA" id="ARBA00022519"/>
    </source>
</evidence>
<organism evidence="13 14">
    <name type="scientific">Microbulbifer epialgicus</name>
    <dbReference type="NCBI Taxonomy" id="393907"/>
    <lineage>
        <taxon>Bacteria</taxon>
        <taxon>Pseudomonadati</taxon>
        <taxon>Pseudomonadota</taxon>
        <taxon>Gammaproteobacteria</taxon>
        <taxon>Cellvibrionales</taxon>
        <taxon>Microbulbiferaceae</taxon>
        <taxon>Microbulbifer</taxon>
    </lineage>
</organism>
<evidence type="ECO:0000256" key="1">
    <source>
        <dbReference type="ARBA" id="ARBA00002442"/>
    </source>
</evidence>
<accession>A0ABV4P0J9</accession>
<comment type="caution">
    <text evidence="13">The sequence shown here is derived from an EMBL/GenBank/DDBJ whole genome shotgun (WGS) entry which is preliminary data.</text>
</comment>
<dbReference type="InterPro" id="IPR007078">
    <property type="entry name" value="Haem_export_protD_CcmD"/>
</dbReference>
<evidence type="ECO:0000256" key="5">
    <source>
        <dbReference type="ARBA" id="ARBA00022448"/>
    </source>
</evidence>
<evidence type="ECO:0000313" key="14">
    <source>
        <dbReference type="Proteomes" id="UP001569428"/>
    </source>
</evidence>
<proteinExistence type="inferred from homology"/>
<comment type="similarity">
    <text evidence="3 12">Belongs to the CcmD/CycX/HelD family.</text>
</comment>
<keyword evidence="14" id="KW-1185">Reference proteome</keyword>
<comment type="subcellular location">
    <subcellularLocation>
        <location evidence="2 12">Cell inner membrane</location>
        <topology evidence="2 12">Single-pass membrane protein</topology>
    </subcellularLocation>
</comment>